<evidence type="ECO:0000313" key="1">
    <source>
        <dbReference type="EMBL" id="KAK8059442.1"/>
    </source>
</evidence>
<name>A0ABR1UKK8_9PEZI</name>
<organism evidence="1 2">
    <name type="scientific">Apiospora saccharicola</name>
    <dbReference type="NCBI Taxonomy" id="335842"/>
    <lineage>
        <taxon>Eukaryota</taxon>
        <taxon>Fungi</taxon>
        <taxon>Dikarya</taxon>
        <taxon>Ascomycota</taxon>
        <taxon>Pezizomycotina</taxon>
        <taxon>Sordariomycetes</taxon>
        <taxon>Xylariomycetidae</taxon>
        <taxon>Amphisphaeriales</taxon>
        <taxon>Apiosporaceae</taxon>
        <taxon>Apiospora</taxon>
    </lineage>
</organism>
<reference evidence="1 2" key="1">
    <citation type="submission" date="2023-01" db="EMBL/GenBank/DDBJ databases">
        <title>Analysis of 21 Apiospora genomes using comparative genomics revels a genus with tremendous synthesis potential of carbohydrate active enzymes and secondary metabolites.</title>
        <authorList>
            <person name="Sorensen T."/>
        </authorList>
    </citation>
    <scope>NUCLEOTIDE SEQUENCE [LARGE SCALE GENOMIC DNA]</scope>
    <source>
        <strain evidence="1 2">CBS 83171</strain>
    </source>
</reference>
<dbReference type="Proteomes" id="UP001446871">
    <property type="component" value="Unassembled WGS sequence"/>
</dbReference>
<accession>A0ABR1UKK8</accession>
<dbReference type="EMBL" id="JAQQWM010000006">
    <property type="protein sequence ID" value="KAK8059442.1"/>
    <property type="molecule type" value="Genomic_DNA"/>
</dbReference>
<comment type="caution">
    <text evidence="1">The sequence shown here is derived from an EMBL/GenBank/DDBJ whole genome shotgun (WGS) entry which is preliminary data.</text>
</comment>
<proteinExistence type="predicted"/>
<gene>
    <name evidence="1" type="ORF">PG996_009372</name>
</gene>
<keyword evidence="2" id="KW-1185">Reference proteome</keyword>
<sequence>MLELGTEDDVALTVLEPDAVVALEEVVLTETVVGLDSVAEAELVEAGETSVKVVEKADDTEVDDVALLVLDDEVETEAISDNDGGDEEEELVPDKVKVLAVTVLEPGWLDELEGDAVGVLDVDPTEADEAVEPTEEDVDDSPVLVLPAPSRLLYGDDDCVSLLEEEMLLGVDLVVGGIIMVELLLTDPLVREEVVGEVLDTDSLEELELPLLYDKEDCVLLGVGLFAVVLLNVELVAREVLVAETLSPKLLLRELLRVDVAVIELLNEAVLVVSTIELLLMIDEALATELLAPLDVELGAREMLVELLSTKPLL</sequence>
<evidence type="ECO:0000313" key="2">
    <source>
        <dbReference type="Proteomes" id="UP001446871"/>
    </source>
</evidence>
<protein>
    <submittedName>
        <fullName evidence="1">Uncharacterized protein</fullName>
    </submittedName>
</protein>